<feature type="domain" description="UspA" evidence="1">
    <location>
        <begin position="5"/>
        <end position="154"/>
    </location>
</feature>
<dbReference type="CDD" id="cd23659">
    <property type="entry name" value="USP_At3g01520-like"/>
    <property type="match status" value="1"/>
</dbReference>
<dbReference type="Proteomes" id="UP000887567">
    <property type="component" value="Unplaced"/>
</dbReference>
<dbReference type="OrthoDB" id="843225at2759"/>
<dbReference type="PANTHER" id="PTHR46989:SF3">
    <property type="entry name" value="USPA DOMAIN-CONTAINING PROTEIN"/>
    <property type="match status" value="1"/>
</dbReference>
<dbReference type="InterPro" id="IPR014729">
    <property type="entry name" value="Rossmann-like_a/b/a_fold"/>
</dbReference>
<name>A0A913XF76_EXADI</name>
<proteinExistence type="predicted"/>
<dbReference type="KEGG" id="epa:110241911"/>
<sequence>MSSHKKILFPVDGSSHSERAFEWFLANFRNVEDEMIFLHVHQYVENVNQRTDRSEDEESECSQVDLIEIQQAAEKKSSPIMDKFTKKCIDYKVTFRTIVAFGQPGKTICKTAVEENVTCIVMGNRGLGVFRRSVLGSVSDAVLHKSNIPVLLVPPT</sequence>
<dbReference type="PANTHER" id="PTHR46989">
    <property type="entry name" value="USP DOMAIN-CONTAINING PROTEIN"/>
    <property type="match status" value="1"/>
</dbReference>
<evidence type="ECO:0000259" key="1">
    <source>
        <dbReference type="Pfam" id="PF00582"/>
    </source>
</evidence>
<dbReference type="Pfam" id="PF00582">
    <property type="entry name" value="Usp"/>
    <property type="match status" value="1"/>
</dbReference>
<evidence type="ECO:0000313" key="2">
    <source>
        <dbReference type="EnsemblMetazoa" id="XP_020903492.1"/>
    </source>
</evidence>
<protein>
    <recommendedName>
        <fullName evidence="1">UspA domain-containing protein</fullName>
    </recommendedName>
</protein>
<dbReference type="AlphaFoldDB" id="A0A913XF76"/>
<evidence type="ECO:0000313" key="3">
    <source>
        <dbReference type="Proteomes" id="UP000887567"/>
    </source>
</evidence>
<keyword evidence="3" id="KW-1185">Reference proteome</keyword>
<organism evidence="2 3">
    <name type="scientific">Exaiptasia diaphana</name>
    <name type="common">Tropical sea anemone</name>
    <name type="synonym">Aiptasia pulchella</name>
    <dbReference type="NCBI Taxonomy" id="2652724"/>
    <lineage>
        <taxon>Eukaryota</taxon>
        <taxon>Metazoa</taxon>
        <taxon>Cnidaria</taxon>
        <taxon>Anthozoa</taxon>
        <taxon>Hexacorallia</taxon>
        <taxon>Actiniaria</taxon>
        <taxon>Aiptasiidae</taxon>
        <taxon>Exaiptasia</taxon>
    </lineage>
</organism>
<dbReference type="InterPro" id="IPR006015">
    <property type="entry name" value="Universal_stress_UspA"/>
</dbReference>
<dbReference type="PRINTS" id="PR01438">
    <property type="entry name" value="UNVRSLSTRESS"/>
</dbReference>
<dbReference type="OMA" id="NAFKWYV"/>
<dbReference type="SUPFAM" id="SSF52402">
    <property type="entry name" value="Adenine nucleotide alpha hydrolases-like"/>
    <property type="match status" value="1"/>
</dbReference>
<dbReference type="GeneID" id="110241911"/>
<dbReference type="EnsemblMetazoa" id="XM_021047833.2">
    <property type="protein sequence ID" value="XP_020903492.1"/>
    <property type="gene ID" value="LOC110241911"/>
</dbReference>
<reference evidence="2" key="1">
    <citation type="submission" date="2022-11" db="UniProtKB">
        <authorList>
            <consortium name="EnsemblMetazoa"/>
        </authorList>
    </citation>
    <scope>IDENTIFICATION</scope>
</reference>
<accession>A0A913XF76</accession>
<dbReference type="InterPro" id="IPR006016">
    <property type="entry name" value="UspA"/>
</dbReference>
<dbReference type="Gene3D" id="3.40.50.620">
    <property type="entry name" value="HUPs"/>
    <property type="match status" value="1"/>
</dbReference>
<dbReference type="RefSeq" id="XP_020903492.1">
    <property type="nucleotide sequence ID" value="XM_021047833.2"/>
</dbReference>